<dbReference type="Proteomes" id="UP000231919">
    <property type="component" value="Unassembled WGS sequence"/>
</dbReference>
<reference evidence="1 2" key="1">
    <citation type="submission" date="2017-07" db="EMBL/GenBank/DDBJ databases">
        <title>Leptospira spp. isolated from tropical soils.</title>
        <authorList>
            <person name="Thibeaux R."/>
            <person name="Iraola G."/>
            <person name="Ferres I."/>
            <person name="Bierque E."/>
            <person name="Girault D."/>
            <person name="Soupe-Gilbert M.-E."/>
            <person name="Picardeau M."/>
            <person name="Goarant C."/>
        </authorList>
    </citation>
    <scope>NUCLEOTIDE SEQUENCE [LARGE SCALE GENOMIC DNA]</scope>
    <source>
        <strain evidence="1 2">JW2-C-B1</strain>
    </source>
</reference>
<organism evidence="1 2">
    <name type="scientific">Leptospira kmetyi</name>
    <dbReference type="NCBI Taxonomy" id="408139"/>
    <lineage>
        <taxon>Bacteria</taxon>
        <taxon>Pseudomonadati</taxon>
        <taxon>Spirochaetota</taxon>
        <taxon>Spirochaetia</taxon>
        <taxon>Leptospirales</taxon>
        <taxon>Leptospiraceae</taxon>
        <taxon>Leptospira</taxon>
    </lineage>
</organism>
<name>A0ABX4NAF2_9LEPT</name>
<proteinExistence type="predicted"/>
<accession>A0ABX4NAF2</accession>
<gene>
    <name evidence="1" type="ORF">CH378_08640</name>
</gene>
<keyword evidence="2" id="KW-1185">Reference proteome</keyword>
<comment type="caution">
    <text evidence="1">The sequence shown here is derived from an EMBL/GenBank/DDBJ whole genome shotgun (WGS) entry which is preliminary data.</text>
</comment>
<protein>
    <submittedName>
        <fullName evidence="1">Uncharacterized protein</fullName>
    </submittedName>
</protein>
<dbReference type="EMBL" id="NPDP01000012">
    <property type="protein sequence ID" value="PJZ30285.1"/>
    <property type="molecule type" value="Genomic_DNA"/>
</dbReference>
<sequence length="185" mass="21792">MKARFRFVIGFTVGKAYYLRMHRNPSINMNILICMEARFFTILSVPVRLLPGLQMELHSTPLIINDRELFRFINTTQWMQVEDIDLCILPIYTVQLEPVAVGIIAEFLSTLFRTFVHIRKPYTHTSWIIRNRDFIIPRVHLLRLAEIGMAGTTVELPFMLLEMFQLLILIWRAIVPLLPYHPVRL</sequence>
<evidence type="ECO:0000313" key="2">
    <source>
        <dbReference type="Proteomes" id="UP000231919"/>
    </source>
</evidence>
<evidence type="ECO:0000313" key="1">
    <source>
        <dbReference type="EMBL" id="PJZ30285.1"/>
    </source>
</evidence>